<evidence type="ECO:0000259" key="4">
    <source>
        <dbReference type="Pfam" id="PF00465"/>
    </source>
</evidence>
<dbReference type="InterPro" id="IPR001670">
    <property type="entry name" value="ADH_Fe/GldA"/>
</dbReference>
<organism evidence="6 7">
    <name type="scientific">candidate division NPL-UPA2 bacterium Unc8</name>
    <dbReference type="NCBI Taxonomy" id="1980939"/>
    <lineage>
        <taxon>Bacteria</taxon>
    </lineage>
</organism>
<accession>A0A399FVZ3</accession>
<evidence type="ECO:0000313" key="7">
    <source>
        <dbReference type="Proteomes" id="UP000266287"/>
    </source>
</evidence>
<evidence type="ECO:0000259" key="5">
    <source>
        <dbReference type="Pfam" id="PF25137"/>
    </source>
</evidence>
<dbReference type="PROSITE" id="PS00913">
    <property type="entry name" value="ADH_IRON_1"/>
    <property type="match status" value="1"/>
</dbReference>
<dbReference type="AlphaFoldDB" id="A0A399FVZ3"/>
<sequence>MSGSRYTGRYKRGKKTVFAFRIVPEIIFGCGVADRIGTEVKKIGAKKVLIVSDAGIGNAGLISKVEKFLHQEGISNETFTDVPPEPWVDVADEAGSLARECDLVLGLGGGSVMDIAKAAAVLAKNEGKASDYQGMNKVHAPGLPKIMMPTTAGTGSEVTFTSVLSNRPVGKGGINSPYLFPEMALLDPLLTLSMPPAITAATGMDALTHAIEAYTSQQANPMTDIFALKAIELISKNLPIAFNDGGNLTARENMLMGSLLGGIAIANAGVGATHALAYPLGGFYRVPHGISNALLLPYIMEFNYKSAEKKFAQIGKVMGGNSDNLSQENAALMAITAVRKLLHNVQIPAKIKKIGVEIKKYSLEEMAAAAMGVSRPLENNPRKLTSEDAIKIYKQAY</sequence>
<dbReference type="PANTHER" id="PTHR11496:SF102">
    <property type="entry name" value="ALCOHOL DEHYDROGENASE 4"/>
    <property type="match status" value="1"/>
</dbReference>
<protein>
    <submittedName>
        <fullName evidence="6">Iron-containing alcohol dehydrogenase</fullName>
    </submittedName>
</protein>
<gene>
    <name evidence="6" type="ORF">B9J77_02365</name>
</gene>
<dbReference type="GO" id="GO:0046872">
    <property type="term" value="F:metal ion binding"/>
    <property type="evidence" value="ECO:0007669"/>
    <property type="project" value="InterPro"/>
</dbReference>
<dbReference type="Pfam" id="PF00465">
    <property type="entry name" value="Fe-ADH"/>
    <property type="match status" value="1"/>
</dbReference>
<dbReference type="GO" id="GO:0004022">
    <property type="term" value="F:alcohol dehydrogenase (NAD+) activity"/>
    <property type="evidence" value="ECO:0007669"/>
    <property type="project" value="TreeGrafter"/>
</dbReference>
<dbReference type="EMBL" id="NDHY01000003">
    <property type="protein sequence ID" value="RII00588.1"/>
    <property type="molecule type" value="Genomic_DNA"/>
</dbReference>
<feature type="domain" description="Alcohol dehydrogenase iron-type/glycerol dehydrogenase GldA" evidence="4">
    <location>
        <begin position="25"/>
        <end position="188"/>
    </location>
</feature>
<evidence type="ECO:0000256" key="2">
    <source>
        <dbReference type="ARBA" id="ARBA00023002"/>
    </source>
</evidence>
<evidence type="ECO:0000256" key="1">
    <source>
        <dbReference type="ARBA" id="ARBA00007358"/>
    </source>
</evidence>
<dbReference type="Gene3D" id="3.40.50.1970">
    <property type="match status" value="1"/>
</dbReference>
<evidence type="ECO:0000256" key="3">
    <source>
        <dbReference type="ARBA" id="ARBA00023027"/>
    </source>
</evidence>
<dbReference type="InterPro" id="IPR039697">
    <property type="entry name" value="Alcohol_dehydrogenase_Fe"/>
</dbReference>
<dbReference type="FunFam" id="3.40.50.1970:FF:000003">
    <property type="entry name" value="Alcohol dehydrogenase, iron-containing"/>
    <property type="match status" value="1"/>
</dbReference>
<keyword evidence="2" id="KW-0560">Oxidoreductase</keyword>
<dbReference type="Proteomes" id="UP000266287">
    <property type="component" value="Unassembled WGS sequence"/>
</dbReference>
<dbReference type="InterPro" id="IPR018211">
    <property type="entry name" value="ADH_Fe_CS"/>
</dbReference>
<dbReference type="CDD" id="cd08551">
    <property type="entry name" value="Fe-ADH"/>
    <property type="match status" value="1"/>
</dbReference>
<proteinExistence type="inferred from homology"/>
<dbReference type="PANTHER" id="PTHR11496">
    <property type="entry name" value="ALCOHOL DEHYDROGENASE"/>
    <property type="match status" value="1"/>
</dbReference>
<comment type="similarity">
    <text evidence="1">Belongs to the iron-containing alcohol dehydrogenase family.</text>
</comment>
<dbReference type="InterPro" id="IPR056798">
    <property type="entry name" value="ADH_Fe_C"/>
</dbReference>
<feature type="domain" description="Fe-containing alcohol dehydrogenase-like C-terminal" evidence="5">
    <location>
        <begin position="199"/>
        <end position="397"/>
    </location>
</feature>
<name>A0A399FVZ3_UNCN2</name>
<keyword evidence="3" id="KW-0520">NAD</keyword>
<comment type="caution">
    <text evidence="6">The sequence shown here is derived from an EMBL/GenBank/DDBJ whole genome shotgun (WGS) entry which is preliminary data.</text>
</comment>
<dbReference type="Gene3D" id="1.20.1090.10">
    <property type="entry name" value="Dehydroquinate synthase-like - alpha domain"/>
    <property type="match status" value="1"/>
</dbReference>
<dbReference type="SUPFAM" id="SSF56796">
    <property type="entry name" value="Dehydroquinate synthase-like"/>
    <property type="match status" value="1"/>
</dbReference>
<reference evidence="6 7" key="1">
    <citation type="submission" date="2018-08" db="EMBL/GenBank/DDBJ databases">
        <title>Draft genome of candidate division NPL-UPA2 bacterium Unc8 that adapted to ultra-basic serpentinizing groundwater.</title>
        <authorList>
            <person name="Ishii S."/>
            <person name="Suzuki S."/>
            <person name="Nealson K.H."/>
        </authorList>
    </citation>
    <scope>NUCLEOTIDE SEQUENCE [LARGE SCALE GENOMIC DNA]</scope>
    <source>
        <strain evidence="6">Unc8</strain>
    </source>
</reference>
<dbReference type="FunFam" id="1.20.1090.10:FF:000001">
    <property type="entry name" value="Aldehyde-alcohol dehydrogenase"/>
    <property type="match status" value="1"/>
</dbReference>
<dbReference type="Pfam" id="PF25137">
    <property type="entry name" value="ADH_Fe_C"/>
    <property type="match status" value="1"/>
</dbReference>
<evidence type="ECO:0000313" key="6">
    <source>
        <dbReference type="EMBL" id="RII00588.1"/>
    </source>
</evidence>